<dbReference type="GO" id="GO:0006308">
    <property type="term" value="P:DNA catabolic process"/>
    <property type="evidence" value="ECO:0007669"/>
    <property type="project" value="UniProtKB-UniRule"/>
</dbReference>
<evidence type="ECO:0000256" key="8">
    <source>
        <dbReference type="ARBA" id="ARBA00022801"/>
    </source>
</evidence>
<reference evidence="16 17" key="1">
    <citation type="submission" date="2017-03" db="EMBL/GenBank/DDBJ databases">
        <title>WGS assembly of Porphyra umbilicalis.</title>
        <authorList>
            <person name="Brawley S.H."/>
            <person name="Blouin N.A."/>
            <person name="Ficko-Blean E."/>
            <person name="Wheeler G.L."/>
            <person name="Lohr M."/>
            <person name="Goodson H.V."/>
            <person name="Jenkins J.W."/>
            <person name="Blaby-Haas C.E."/>
            <person name="Helliwell K.E."/>
            <person name="Chan C."/>
            <person name="Marriage T."/>
            <person name="Bhattacharya D."/>
            <person name="Klein A.S."/>
            <person name="Badis Y."/>
            <person name="Brodie J."/>
            <person name="Cao Y."/>
            <person name="Collen J."/>
            <person name="Dittami S.M."/>
            <person name="Gachon C.M."/>
            <person name="Green B.R."/>
            <person name="Karpowicz S."/>
            <person name="Kim J.W."/>
            <person name="Kudahl U."/>
            <person name="Lin S."/>
            <person name="Michel G."/>
            <person name="Mittag M."/>
            <person name="Olson B.J."/>
            <person name="Pangilinan J."/>
            <person name="Peng Y."/>
            <person name="Qiu H."/>
            <person name="Shu S."/>
            <person name="Singer J.T."/>
            <person name="Smith A.G."/>
            <person name="Sprecher B.N."/>
            <person name="Wagner V."/>
            <person name="Wang W."/>
            <person name="Wang Z.-Y."/>
            <person name="Yan J."/>
            <person name="Yarish C."/>
            <person name="Zoeuner-Riek S."/>
            <person name="Zhuang Y."/>
            <person name="Zou Y."/>
            <person name="Lindquist E.A."/>
            <person name="Grimwood J."/>
            <person name="Barry K."/>
            <person name="Rokhsar D.S."/>
            <person name="Schmutz J."/>
            <person name="Stiller J.W."/>
            <person name="Grossman A.R."/>
            <person name="Prochnik S.E."/>
        </authorList>
    </citation>
    <scope>NUCLEOTIDE SEQUENCE [LARGE SCALE GENOMIC DNA]</scope>
    <source>
        <strain evidence="16">4086291</strain>
    </source>
</reference>
<dbReference type="GO" id="GO:0048257">
    <property type="term" value="F:3'-flap endonuclease activity"/>
    <property type="evidence" value="ECO:0007669"/>
    <property type="project" value="TreeGrafter"/>
</dbReference>
<keyword evidence="9 13" id="KW-0460">Magnesium</keyword>
<accession>A0A1X6NXN1</accession>
<dbReference type="InterPro" id="IPR011335">
    <property type="entry name" value="Restrct_endonuc-II-like"/>
</dbReference>
<dbReference type="AlphaFoldDB" id="A0A1X6NXN1"/>
<sequence>MASCAPGGGGGDADGGSGPPLPPSHSAGLGVGRKRGRDAVQGGVAAAVPTVVGNDNDVFFISDADADALVGHIVISDGDSDTLVADAASLSATTDAADSTAATVAVLSGTGVQEAGAAARAPTRAGSRATDDGSGAGTHLQTAADLLGAAALAASAGRTPAPVGGMARARVPLELTYSLPPSTSGLLAAEVYLVVDDRETAGVEPSRAAFLARLRVNPGLAGRVVQRRLPIGDALLVARVTTAGAAAVAGAPPAGTEIMLYQLVERKTASDVVASLRDGRLDEQTYYMAASGRSSLICIVEGDLDAATQNDANMCAAAETFLATLTVSTPFFIKYTGNLEETAAYFASPVRHLGCRLGSANGLAGWLSSNRATDGGVPGADGVLTYSLWESEMAEMRGSATLQQMWALQLLVIPGIGPARANTILQGDFKVPVALAVAYRATSTPEEGKALLASLTPPPGCARIPTHVSTYMYQLFVSQDYGAVALRQ</sequence>
<keyword evidence="6 13" id="KW-0255">Endonuclease</keyword>
<dbReference type="InterPro" id="IPR033309">
    <property type="entry name" value="Mus81"/>
</dbReference>
<keyword evidence="7 13" id="KW-0227">DNA damage</keyword>
<evidence type="ECO:0000259" key="15">
    <source>
        <dbReference type="SMART" id="SM00891"/>
    </source>
</evidence>
<dbReference type="GO" id="GO:0000727">
    <property type="term" value="P:double-strand break repair via break-induced replication"/>
    <property type="evidence" value="ECO:0007669"/>
    <property type="project" value="UniProtKB-UniRule"/>
</dbReference>
<keyword evidence="17" id="KW-1185">Reference proteome</keyword>
<evidence type="ECO:0000256" key="12">
    <source>
        <dbReference type="ARBA" id="ARBA00023242"/>
    </source>
</evidence>
<evidence type="ECO:0000256" key="13">
    <source>
        <dbReference type="RuleBase" id="RU369042"/>
    </source>
</evidence>
<gene>
    <name evidence="16" type="ORF">BU14_0364s0010</name>
</gene>
<feature type="compositionally biased region" description="Low complexity" evidence="14">
    <location>
        <begin position="117"/>
        <end position="128"/>
    </location>
</feature>
<feature type="compositionally biased region" description="Gly residues" evidence="14">
    <location>
        <begin position="1"/>
        <end position="18"/>
    </location>
</feature>
<dbReference type="PANTHER" id="PTHR13451:SF0">
    <property type="entry name" value="CROSSOVER JUNCTION ENDONUCLEASE MUS81"/>
    <property type="match status" value="1"/>
</dbReference>
<evidence type="ECO:0000256" key="6">
    <source>
        <dbReference type="ARBA" id="ARBA00022759"/>
    </source>
</evidence>
<evidence type="ECO:0000256" key="1">
    <source>
        <dbReference type="ARBA" id="ARBA00001946"/>
    </source>
</evidence>
<dbReference type="Gene3D" id="1.10.150.670">
    <property type="entry name" value="Crossover junction endonuclease EME1, DNA-binding domain"/>
    <property type="match status" value="1"/>
</dbReference>
<dbReference type="CDD" id="cd20074">
    <property type="entry name" value="XPF_nuclease_Mus81"/>
    <property type="match status" value="1"/>
</dbReference>
<dbReference type="Proteomes" id="UP000218209">
    <property type="component" value="Unassembled WGS sequence"/>
</dbReference>
<keyword evidence="12 13" id="KW-0539">Nucleus</keyword>
<keyword evidence="8 13" id="KW-0378">Hydrolase</keyword>
<evidence type="ECO:0000256" key="3">
    <source>
        <dbReference type="ARBA" id="ARBA00010015"/>
    </source>
</evidence>
<keyword evidence="10 13" id="KW-0233">DNA recombination</keyword>
<evidence type="ECO:0000313" key="16">
    <source>
        <dbReference type="EMBL" id="OSX73256.1"/>
    </source>
</evidence>
<dbReference type="PANTHER" id="PTHR13451">
    <property type="entry name" value="CLASS II CROSSOVER JUNCTION ENDONUCLEASE MUS81"/>
    <property type="match status" value="1"/>
</dbReference>
<feature type="region of interest" description="Disordered" evidence="14">
    <location>
        <begin position="1"/>
        <end position="35"/>
    </location>
</feature>
<dbReference type="GO" id="GO:0008821">
    <property type="term" value="F:crossover junction DNA endonuclease activity"/>
    <property type="evidence" value="ECO:0007669"/>
    <property type="project" value="UniProtKB-UniRule"/>
</dbReference>
<comment type="subunit">
    <text evidence="13">Interacts with EME1.</text>
</comment>
<dbReference type="GO" id="GO:0000712">
    <property type="term" value="P:resolution of meiotic recombination intermediates"/>
    <property type="evidence" value="ECO:0007669"/>
    <property type="project" value="TreeGrafter"/>
</dbReference>
<comment type="subcellular location">
    <subcellularLocation>
        <location evidence="2 13">Nucleus</location>
    </subcellularLocation>
</comment>
<dbReference type="SUPFAM" id="SSF52980">
    <property type="entry name" value="Restriction endonuclease-like"/>
    <property type="match status" value="1"/>
</dbReference>
<dbReference type="GO" id="GO:0046872">
    <property type="term" value="F:metal ion binding"/>
    <property type="evidence" value="ECO:0007669"/>
    <property type="project" value="UniProtKB-UniRule"/>
</dbReference>
<dbReference type="InterPro" id="IPR047416">
    <property type="entry name" value="XPF_nuclease_Mus81"/>
</dbReference>
<organism evidence="16 17">
    <name type="scientific">Porphyra umbilicalis</name>
    <name type="common">Purple laver</name>
    <name type="synonym">Red alga</name>
    <dbReference type="NCBI Taxonomy" id="2786"/>
    <lineage>
        <taxon>Eukaryota</taxon>
        <taxon>Rhodophyta</taxon>
        <taxon>Bangiophyceae</taxon>
        <taxon>Bangiales</taxon>
        <taxon>Bangiaceae</taxon>
        <taxon>Porphyra</taxon>
    </lineage>
</organism>
<evidence type="ECO:0000313" key="17">
    <source>
        <dbReference type="Proteomes" id="UP000218209"/>
    </source>
</evidence>
<dbReference type="SMART" id="SM00891">
    <property type="entry name" value="ERCC4"/>
    <property type="match status" value="1"/>
</dbReference>
<dbReference type="GO" id="GO:0003677">
    <property type="term" value="F:DNA binding"/>
    <property type="evidence" value="ECO:0007669"/>
    <property type="project" value="UniProtKB-UniRule"/>
</dbReference>
<dbReference type="Pfam" id="PF02732">
    <property type="entry name" value="ERCC4"/>
    <property type="match status" value="1"/>
</dbReference>
<comment type="cofactor">
    <cofactor evidence="1 13">
        <name>Mg(2+)</name>
        <dbReference type="ChEBI" id="CHEBI:18420"/>
    </cofactor>
</comment>
<comment type="similarity">
    <text evidence="3 13">Belongs to the XPF family.</text>
</comment>
<evidence type="ECO:0000256" key="7">
    <source>
        <dbReference type="ARBA" id="ARBA00022763"/>
    </source>
</evidence>
<dbReference type="EC" id="3.1.22.-" evidence="13"/>
<dbReference type="GO" id="GO:0005634">
    <property type="term" value="C:nucleus"/>
    <property type="evidence" value="ECO:0007669"/>
    <property type="project" value="UniProtKB-SubCell"/>
</dbReference>
<evidence type="ECO:0000256" key="4">
    <source>
        <dbReference type="ARBA" id="ARBA00022722"/>
    </source>
</evidence>
<dbReference type="OrthoDB" id="5963188at2759"/>
<evidence type="ECO:0000256" key="5">
    <source>
        <dbReference type="ARBA" id="ARBA00022723"/>
    </source>
</evidence>
<name>A0A1X6NXN1_PORUM</name>
<keyword evidence="5 13" id="KW-0479">Metal-binding</keyword>
<proteinExistence type="inferred from homology"/>
<dbReference type="EMBL" id="KV919008">
    <property type="protein sequence ID" value="OSX73256.1"/>
    <property type="molecule type" value="Genomic_DNA"/>
</dbReference>
<feature type="region of interest" description="Disordered" evidence="14">
    <location>
        <begin position="117"/>
        <end position="138"/>
    </location>
</feature>
<keyword evidence="11 13" id="KW-0234">DNA repair</keyword>
<evidence type="ECO:0000256" key="11">
    <source>
        <dbReference type="ARBA" id="ARBA00023204"/>
    </source>
</evidence>
<evidence type="ECO:0000256" key="10">
    <source>
        <dbReference type="ARBA" id="ARBA00023172"/>
    </source>
</evidence>
<dbReference type="GO" id="GO:0031573">
    <property type="term" value="P:mitotic intra-S DNA damage checkpoint signaling"/>
    <property type="evidence" value="ECO:0007669"/>
    <property type="project" value="TreeGrafter"/>
</dbReference>
<comment type="function">
    <text evidence="13">Interacts with EME1 to form a DNA structure-specific endonuclease with substrate preference for branched DNA structures with a 5'-end at the branch nick. Typical substrates include 3'-flap structures, D-loops, replication forks and nicked Holliday junctions. May be required in mitosis for the processing of stalled or collapsed replication fork intermediates. May be required in meiosis for the repair of meiosis-specific double strand breaks subsequent to single-end invasion (SEI).</text>
</comment>
<feature type="domain" description="ERCC4" evidence="15">
    <location>
        <begin position="192"/>
        <end position="304"/>
    </location>
</feature>
<keyword evidence="4 13" id="KW-0540">Nuclease</keyword>
<dbReference type="InterPro" id="IPR042530">
    <property type="entry name" value="EME1/EME2_C"/>
</dbReference>
<dbReference type="Gene3D" id="3.40.50.10130">
    <property type="match status" value="1"/>
</dbReference>
<evidence type="ECO:0000256" key="14">
    <source>
        <dbReference type="SAM" id="MobiDB-lite"/>
    </source>
</evidence>
<dbReference type="InterPro" id="IPR006166">
    <property type="entry name" value="ERCC4_domain"/>
</dbReference>
<dbReference type="GO" id="GO:0048476">
    <property type="term" value="C:Holliday junction resolvase complex"/>
    <property type="evidence" value="ECO:0007669"/>
    <property type="project" value="UniProtKB-UniRule"/>
</dbReference>
<evidence type="ECO:0000256" key="2">
    <source>
        <dbReference type="ARBA" id="ARBA00004123"/>
    </source>
</evidence>
<protein>
    <recommendedName>
        <fullName evidence="13">Crossover junction endonuclease MUS81</fullName>
        <ecNumber evidence="13">3.1.22.-</ecNumber>
    </recommendedName>
</protein>
<evidence type="ECO:0000256" key="9">
    <source>
        <dbReference type="ARBA" id="ARBA00022842"/>
    </source>
</evidence>